<dbReference type="GO" id="GO:0004519">
    <property type="term" value="F:endonuclease activity"/>
    <property type="evidence" value="ECO:0007669"/>
    <property type="project" value="UniProtKB-KW"/>
</dbReference>
<keyword evidence="2" id="KW-0378">Hydrolase</keyword>
<reference evidence="6 7" key="1">
    <citation type="submission" date="2017-05" db="EMBL/GenBank/DDBJ databases">
        <title>Genome Sequence of Loktanella vestfoldensis Strain SMR4r Isolated from a Culture of the Diatom Skeletonema marinoi.</title>
        <authorList>
            <person name="Topel M."/>
            <person name="Pinder M.I.M."/>
            <person name="Johansson O.N."/>
            <person name="Kourtchenko O."/>
            <person name="Godhe A."/>
            <person name="Clarke A.K."/>
        </authorList>
    </citation>
    <scope>NUCLEOTIDE SEQUENCE [LARGE SCALE GENOMIC DNA]</scope>
    <source>
        <strain evidence="6 7">SMR4r</strain>
    </source>
</reference>
<dbReference type="EMBL" id="CP021431">
    <property type="protein sequence ID" value="ARU02982.1"/>
    <property type="molecule type" value="Genomic_DNA"/>
</dbReference>
<keyword evidence="7" id="KW-1185">Reference proteome</keyword>
<dbReference type="GO" id="GO:0016787">
    <property type="term" value="F:hydrolase activity"/>
    <property type="evidence" value="ECO:0007669"/>
    <property type="project" value="UniProtKB-KW"/>
</dbReference>
<dbReference type="AlphaFoldDB" id="A0A1Y0EI66"/>
<dbReference type="RefSeq" id="WP_087211867.1">
    <property type="nucleotide sequence ID" value="NZ_CP021431.1"/>
</dbReference>
<gene>
    <name evidence="6" type="ORF">LOKVESSMR4R_03716</name>
</gene>
<protein>
    <recommendedName>
        <fullName evidence="4">Putative HNH nuclease YajD</fullName>
    </recommendedName>
</protein>
<proteinExistence type="inferred from homology"/>
<dbReference type="Proteomes" id="UP000195273">
    <property type="component" value="Chromosome"/>
</dbReference>
<dbReference type="GO" id="GO:0008270">
    <property type="term" value="F:zinc ion binding"/>
    <property type="evidence" value="ECO:0007669"/>
    <property type="project" value="InterPro"/>
</dbReference>
<dbReference type="InterPro" id="IPR003615">
    <property type="entry name" value="HNH_nuc"/>
</dbReference>
<dbReference type="Pfam" id="PF01844">
    <property type="entry name" value="HNH"/>
    <property type="match status" value="1"/>
</dbReference>
<evidence type="ECO:0000313" key="7">
    <source>
        <dbReference type="Proteomes" id="UP000195273"/>
    </source>
</evidence>
<dbReference type="SMART" id="SM00507">
    <property type="entry name" value="HNHc"/>
    <property type="match status" value="1"/>
</dbReference>
<dbReference type="Gene3D" id="1.10.30.50">
    <property type="match status" value="1"/>
</dbReference>
<evidence type="ECO:0000313" key="6">
    <source>
        <dbReference type="EMBL" id="ARU02982.1"/>
    </source>
</evidence>
<dbReference type="PANTHER" id="PTHR41286">
    <property type="entry name" value="HNH NUCLEASE YAJD-RELATED"/>
    <property type="match status" value="1"/>
</dbReference>
<name>A0A1Y0EI66_9RHOB</name>
<sequence>MAIRKVCVAPGCDDMALPGLAHCDEHEAARQDKLAARRKAAKGSEVAQAGIALYRTKRWREAAKAHLRRHPLCRDCEELGALVEAREVDHIVPHRGDPAKFWDRGNWQGLCKSCHSRKTAGEVLHRAAKG</sequence>
<keyword evidence="6" id="KW-0255">Endonuclease</keyword>
<evidence type="ECO:0000256" key="1">
    <source>
        <dbReference type="ARBA" id="ARBA00022722"/>
    </source>
</evidence>
<dbReference type="InterPro" id="IPR002711">
    <property type="entry name" value="HNH"/>
</dbReference>
<evidence type="ECO:0000259" key="5">
    <source>
        <dbReference type="SMART" id="SM00507"/>
    </source>
</evidence>
<evidence type="ECO:0000256" key="3">
    <source>
        <dbReference type="ARBA" id="ARBA00038412"/>
    </source>
</evidence>
<feature type="domain" description="HNH nuclease" evidence="5">
    <location>
        <begin position="61"/>
        <end position="116"/>
    </location>
</feature>
<evidence type="ECO:0000256" key="4">
    <source>
        <dbReference type="ARBA" id="ARBA00040194"/>
    </source>
</evidence>
<dbReference type="OrthoDB" id="5292295at2"/>
<keyword evidence="1" id="KW-0540">Nuclease</keyword>
<comment type="similarity">
    <text evidence="3">Belongs to the HNH nuclease family.</text>
</comment>
<dbReference type="KEGG" id="lvs:LOKVESSMR4R_03716"/>
<accession>A0A1Y0EI66</accession>
<evidence type="ECO:0000256" key="2">
    <source>
        <dbReference type="ARBA" id="ARBA00022801"/>
    </source>
</evidence>
<organism evidence="6 7">
    <name type="scientific">Yoonia vestfoldensis</name>
    <dbReference type="NCBI Taxonomy" id="245188"/>
    <lineage>
        <taxon>Bacteria</taxon>
        <taxon>Pseudomonadati</taxon>
        <taxon>Pseudomonadota</taxon>
        <taxon>Alphaproteobacteria</taxon>
        <taxon>Rhodobacterales</taxon>
        <taxon>Paracoccaceae</taxon>
        <taxon>Yoonia</taxon>
    </lineage>
</organism>
<dbReference type="GO" id="GO:0003676">
    <property type="term" value="F:nucleic acid binding"/>
    <property type="evidence" value="ECO:0007669"/>
    <property type="project" value="InterPro"/>
</dbReference>
<dbReference type="PANTHER" id="PTHR41286:SF1">
    <property type="entry name" value="HNH NUCLEASE YAJD-RELATED"/>
    <property type="match status" value="1"/>
</dbReference>
<dbReference type="CDD" id="cd00085">
    <property type="entry name" value="HNHc"/>
    <property type="match status" value="1"/>
</dbReference>
<dbReference type="GO" id="GO:0005829">
    <property type="term" value="C:cytosol"/>
    <property type="evidence" value="ECO:0007669"/>
    <property type="project" value="TreeGrafter"/>
</dbReference>